<evidence type="ECO:0000256" key="6">
    <source>
        <dbReference type="ARBA" id="ARBA00022741"/>
    </source>
</evidence>
<gene>
    <name evidence="10" type="ORF">NP493_588g01013</name>
</gene>
<feature type="domain" description="Protein kinase" evidence="9">
    <location>
        <begin position="1"/>
        <end position="200"/>
    </location>
</feature>
<dbReference type="GO" id="GO:0004707">
    <property type="term" value="F:MAP kinase activity"/>
    <property type="evidence" value="ECO:0007669"/>
    <property type="project" value="UniProtKB-EC"/>
</dbReference>
<evidence type="ECO:0000313" key="11">
    <source>
        <dbReference type="Proteomes" id="UP001209878"/>
    </source>
</evidence>
<accession>A0AAD9KUG2</accession>
<keyword evidence="11" id="KW-1185">Reference proteome</keyword>
<evidence type="ECO:0000256" key="5">
    <source>
        <dbReference type="ARBA" id="ARBA00022679"/>
    </source>
</evidence>
<keyword evidence="7" id="KW-0418">Kinase</keyword>
<dbReference type="InterPro" id="IPR008352">
    <property type="entry name" value="MAPK_HOG-like"/>
</dbReference>
<organism evidence="10 11">
    <name type="scientific">Ridgeia piscesae</name>
    <name type="common">Tubeworm</name>
    <dbReference type="NCBI Taxonomy" id="27915"/>
    <lineage>
        <taxon>Eukaryota</taxon>
        <taxon>Metazoa</taxon>
        <taxon>Spiralia</taxon>
        <taxon>Lophotrochozoa</taxon>
        <taxon>Annelida</taxon>
        <taxon>Polychaeta</taxon>
        <taxon>Sedentaria</taxon>
        <taxon>Canalipalpata</taxon>
        <taxon>Sabellida</taxon>
        <taxon>Siboglinidae</taxon>
        <taxon>Ridgeia</taxon>
    </lineage>
</organism>
<evidence type="ECO:0000259" key="9">
    <source>
        <dbReference type="PROSITE" id="PS50011"/>
    </source>
</evidence>
<evidence type="ECO:0000256" key="3">
    <source>
        <dbReference type="ARBA" id="ARBA00012411"/>
    </source>
</evidence>
<evidence type="ECO:0000256" key="7">
    <source>
        <dbReference type="ARBA" id="ARBA00022777"/>
    </source>
</evidence>
<keyword evidence="5" id="KW-0808">Transferase</keyword>
<protein>
    <recommendedName>
        <fullName evidence="3">mitogen-activated protein kinase</fullName>
        <ecNumber evidence="3">2.7.11.24</ecNumber>
    </recommendedName>
</protein>
<dbReference type="GO" id="GO:0005524">
    <property type="term" value="F:ATP binding"/>
    <property type="evidence" value="ECO:0007669"/>
    <property type="project" value="UniProtKB-KW"/>
</dbReference>
<dbReference type="Proteomes" id="UP001209878">
    <property type="component" value="Unassembled WGS sequence"/>
</dbReference>
<dbReference type="InterPro" id="IPR000719">
    <property type="entry name" value="Prot_kinase_dom"/>
</dbReference>
<dbReference type="InterPro" id="IPR011009">
    <property type="entry name" value="Kinase-like_dom_sf"/>
</dbReference>
<dbReference type="PROSITE" id="PS50011">
    <property type="entry name" value="PROTEIN_KINASE_DOM"/>
    <property type="match status" value="1"/>
</dbReference>
<evidence type="ECO:0000256" key="1">
    <source>
        <dbReference type="ARBA" id="ARBA00001946"/>
    </source>
</evidence>
<reference evidence="10" key="1">
    <citation type="journal article" date="2023" name="Mol. Biol. Evol.">
        <title>Third-Generation Sequencing Reveals the Adaptive Role of the Epigenome in Three Deep-Sea Polychaetes.</title>
        <authorList>
            <person name="Perez M."/>
            <person name="Aroh O."/>
            <person name="Sun Y."/>
            <person name="Lan Y."/>
            <person name="Juniper S.K."/>
            <person name="Young C.R."/>
            <person name="Angers B."/>
            <person name="Qian P.Y."/>
        </authorList>
    </citation>
    <scope>NUCLEOTIDE SEQUENCE</scope>
    <source>
        <strain evidence="10">R07B-5</strain>
    </source>
</reference>
<dbReference type="InterPro" id="IPR050117">
    <property type="entry name" value="MAPK"/>
</dbReference>
<evidence type="ECO:0000313" key="10">
    <source>
        <dbReference type="EMBL" id="KAK2177636.1"/>
    </source>
</evidence>
<dbReference type="AlphaFoldDB" id="A0AAD9KUG2"/>
<keyword evidence="4" id="KW-0723">Serine/threonine-protein kinase</keyword>
<evidence type="ECO:0000256" key="8">
    <source>
        <dbReference type="ARBA" id="ARBA00022840"/>
    </source>
</evidence>
<sequence length="247" mass="28440">MGADLNNIVKTQKLSDDHVQFLVYQILRGLKYVHSAGIIHRDLKPSNIAVNEDCELKILDFGLARHADDEMTGYVATRWYRAPEIMLNWMHYNKTVDIWSVGCNMAELLNGKALFPGTDHIDQLTRIMSLVGTPSDALLAKITSDEARRYILTLPKMKKRDFKRYFHGANPLAIDLLERMLDLDPDTRISAEEALAHPYLKAYADPSDEPISEPYDQSFEDKELDIPTWKRMYQVATHTCTHIYFDH</sequence>
<evidence type="ECO:0000256" key="4">
    <source>
        <dbReference type="ARBA" id="ARBA00022527"/>
    </source>
</evidence>
<dbReference type="Pfam" id="PF00069">
    <property type="entry name" value="Pkinase"/>
    <property type="match status" value="1"/>
</dbReference>
<dbReference type="Gene3D" id="1.10.510.10">
    <property type="entry name" value="Transferase(Phosphotransferase) domain 1"/>
    <property type="match status" value="1"/>
</dbReference>
<name>A0AAD9KUG2_RIDPI</name>
<dbReference type="PANTHER" id="PTHR24055">
    <property type="entry name" value="MITOGEN-ACTIVATED PROTEIN KINASE"/>
    <property type="match status" value="1"/>
</dbReference>
<dbReference type="SUPFAM" id="SSF56112">
    <property type="entry name" value="Protein kinase-like (PK-like)"/>
    <property type="match status" value="1"/>
</dbReference>
<dbReference type="PRINTS" id="PR01773">
    <property type="entry name" value="P38MAPKINASE"/>
</dbReference>
<comment type="caution">
    <text evidence="10">The sequence shown here is derived from an EMBL/GenBank/DDBJ whole genome shotgun (WGS) entry which is preliminary data.</text>
</comment>
<comment type="cofactor">
    <cofactor evidence="1">
        <name>Mg(2+)</name>
        <dbReference type="ChEBI" id="CHEBI:18420"/>
    </cofactor>
</comment>
<dbReference type="SMART" id="SM00220">
    <property type="entry name" value="S_TKc"/>
    <property type="match status" value="1"/>
</dbReference>
<comment type="similarity">
    <text evidence="2">Belongs to the protein kinase superfamily. CMGC Ser/Thr protein kinase family. MAP kinase subfamily.</text>
</comment>
<evidence type="ECO:0000256" key="2">
    <source>
        <dbReference type="ARBA" id="ARBA00008832"/>
    </source>
</evidence>
<keyword evidence="8" id="KW-0067">ATP-binding</keyword>
<keyword evidence="6" id="KW-0547">Nucleotide-binding</keyword>
<proteinExistence type="inferred from homology"/>
<dbReference type="EC" id="2.7.11.24" evidence="3"/>
<dbReference type="FunFam" id="1.10.510.10:FF:000063">
    <property type="entry name" value="Mitogen-activated protein kinase 14"/>
    <property type="match status" value="1"/>
</dbReference>
<dbReference type="EMBL" id="JAODUO010000587">
    <property type="protein sequence ID" value="KAK2177636.1"/>
    <property type="molecule type" value="Genomic_DNA"/>
</dbReference>